<dbReference type="AlphaFoldDB" id="A0A4R1MMY3"/>
<dbReference type="PROSITE" id="PS51900">
    <property type="entry name" value="CB"/>
    <property type="match status" value="1"/>
</dbReference>
<dbReference type="GO" id="GO:0015074">
    <property type="term" value="P:DNA integration"/>
    <property type="evidence" value="ECO:0007669"/>
    <property type="project" value="UniProtKB-KW"/>
</dbReference>
<keyword evidence="3" id="KW-0229">DNA integration</keyword>
<evidence type="ECO:0000256" key="6">
    <source>
        <dbReference type="PROSITE-ProRule" id="PRU01248"/>
    </source>
</evidence>
<accession>A0A4R1MMY3</accession>
<evidence type="ECO:0000256" key="5">
    <source>
        <dbReference type="ARBA" id="ARBA00023172"/>
    </source>
</evidence>
<dbReference type="InterPro" id="IPR044068">
    <property type="entry name" value="CB"/>
</dbReference>
<comment type="caution">
    <text evidence="9">The sequence shown here is derived from an EMBL/GenBank/DDBJ whole genome shotgun (WGS) entry which is preliminary data.</text>
</comment>
<dbReference type="InterPro" id="IPR010998">
    <property type="entry name" value="Integrase_recombinase_N"/>
</dbReference>
<evidence type="ECO:0000313" key="10">
    <source>
        <dbReference type="Proteomes" id="UP000294545"/>
    </source>
</evidence>
<sequence>MLGDGGRIVSILVSEQGEELKIVFDYSEERVHIIKKFDWYRWSSKEKSWYIKNNSESIKQIKLLFKNENVIIESNYSCFNKKALNQMSDALKLKGYSHKTVKSYLGHINRFADFIQKSLYDIDINDIKKYTLYLLDEKNSSHSFVNQAISSIKFFCTAVLHQSHFSMELLPRPKKEKKLPNVLSKEEVINIINSLENEKHKTIMYLIYSAGLRVGEVVRLKLDDIDSKRMLIRISQGKGRKDRYTILSELTLKQLRKYYILYKPEQWLFPGGNGKSFLTERSVQKIFEDACNKAKIKRKVTVHTLRHSFATHLLEGGTDLRYIQELLGHTSSKTTEIYTHVTQKNLSNIKSPLDNI</sequence>
<comment type="similarity">
    <text evidence="2">Belongs to the 'phage' integrase family.</text>
</comment>
<protein>
    <submittedName>
        <fullName evidence="9">Site-specific recombinase XerD</fullName>
    </submittedName>
</protein>
<gene>
    <name evidence="9" type="ORF">EDC19_1806</name>
</gene>
<evidence type="ECO:0000259" key="7">
    <source>
        <dbReference type="PROSITE" id="PS51898"/>
    </source>
</evidence>
<dbReference type="NCBIfam" id="NF040815">
    <property type="entry name" value="recomb_XerA_Arch"/>
    <property type="match status" value="1"/>
</dbReference>
<keyword evidence="10" id="KW-1185">Reference proteome</keyword>
<evidence type="ECO:0000256" key="2">
    <source>
        <dbReference type="ARBA" id="ARBA00008857"/>
    </source>
</evidence>
<dbReference type="Gene3D" id="1.10.443.10">
    <property type="entry name" value="Intergrase catalytic core"/>
    <property type="match status" value="1"/>
</dbReference>
<feature type="domain" description="Core-binding (CB)" evidence="8">
    <location>
        <begin position="85"/>
        <end position="160"/>
    </location>
</feature>
<proteinExistence type="inferred from homology"/>
<dbReference type="PROSITE" id="PS51898">
    <property type="entry name" value="TYR_RECOMBINASE"/>
    <property type="match status" value="1"/>
</dbReference>
<reference evidence="9 10" key="1">
    <citation type="submission" date="2019-03" db="EMBL/GenBank/DDBJ databases">
        <title>Genomic Encyclopedia of Type Strains, Phase IV (KMG-IV): sequencing the most valuable type-strain genomes for metagenomic binning, comparative biology and taxonomic classification.</title>
        <authorList>
            <person name="Goeker M."/>
        </authorList>
    </citation>
    <scope>NUCLEOTIDE SEQUENCE [LARGE SCALE GENOMIC DNA]</scope>
    <source>
        <strain evidence="9 10">DSM 24176</strain>
    </source>
</reference>
<dbReference type="InterPro" id="IPR050090">
    <property type="entry name" value="Tyrosine_recombinase_XerCD"/>
</dbReference>
<name>A0A4R1MMY3_9FIRM</name>
<dbReference type="GO" id="GO:0003677">
    <property type="term" value="F:DNA binding"/>
    <property type="evidence" value="ECO:0007669"/>
    <property type="project" value="UniProtKB-UniRule"/>
</dbReference>
<comment type="function">
    <text evidence="1">Site-specific tyrosine recombinase, which acts by catalyzing the cutting and rejoining of the recombining DNA molecules.</text>
</comment>
<dbReference type="Pfam" id="PF00589">
    <property type="entry name" value="Phage_integrase"/>
    <property type="match status" value="1"/>
</dbReference>
<dbReference type="Proteomes" id="UP000294545">
    <property type="component" value="Unassembled WGS sequence"/>
</dbReference>
<dbReference type="InterPro" id="IPR004107">
    <property type="entry name" value="Integrase_SAM-like_N"/>
</dbReference>
<dbReference type="OrthoDB" id="9801717at2"/>
<evidence type="ECO:0000313" key="9">
    <source>
        <dbReference type="EMBL" id="TCK92654.1"/>
    </source>
</evidence>
<dbReference type="PANTHER" id="PTHR30349:SF64">
    <property type="entry name" value="PROPHAGE INTEGRASE INTD-RELATED"/>
    <property type="match status" value="1"/>
</dbReference>
<keyword evidence="5" id="KW-0233">DNA recombination</keyword>
<organism evidence="9 10">
    <name type="scientific">Natranaerovirga hydrolytica</name>
    <dbReference type="NCBI Taxonomy" id="680378"/>
    <lineage>
        <taxon>Bacteria</taxon>
        <taxon>Bacillati</taxon>
        <taxon>Bacillota</taxon>
        <taxon>Clostridia</taxon>
        <taxon>Lachnospirales</taxon>
        <taxon>Natranaerovirgaceae</taxon>
        <taxon>Natranaerovirga</taxon>
    </lineage>
</organism>
<dbReference type="EMBL" id="SMGQ01000013">
    <property type="protein sequence ID" value="TCK92654.1"/>
    <property type="molecule type" value="Genomic_DNA"/>
</dbReference>
<dbReference type="InterPro" id="IPR011010">
    <property type="entry name" value="DNA_brk_join_enz"/>
</dbReference>
<evidence type="ECO:0000256" key="4">
    <source>
        <dbReference type="ARBA" id="ARBA00023125"/>
    </source>
</evidence>
<dbReference type="GO" id="GO:0006310">
    <property type="term" value="P:DNA recombination"/>
    <property type="evidence" value="ECO:0007669"/>
    <property type="project" value="UniProtKB-KW"/>
</dbReference>
<evidence type="ECO:0000256" key="3">
    <source>
        <dbReference type="ARBA" id="ARBA00022908"/>
    </source>
</evidence>
<evidence type="ECO:0000256" key="1">
    <source>
        <dbReference type="ARBA" id="ARBA00003283"/>
    </source>
</evidence>
<dbReference type="Gene3D" id="1.10.150.130">
    <property type="match status" value="1"/>
</dbReference>
<dbReference type="Pfam" id="PF13495">
    <property type="entry name" value="Phage_int_SAM_4"/>
    <property type="match status" value="1"/>
</dbReference>
<feature type="domain" description="Tyr recombinase" evidence="7">
    <location>
        <begin position="178"/>
        <end position="351"/>
    </location>
</feature>
<dbReference type="SUPFAM" id="SSF56349">
    <property type="entry name" value="DNA breaking-rejoining enzymes"/>
    <property type="match status" value="1"/>
</dbReference>
<dbReference type="InterPro" id="IPR013762">
    <property type="entry name" value="Integrase-like_cat_sf"/>
</dbReference>
<dbReference type="PANTHER" id="PTHR30349">
    <property type="entry name" value="PHAGE INTEGRASE-RELATED"/>
    <property type="match status" value="1"/>
</dbReference>
<dbReference type="InterPro" id="IPR002104">
    <property type="entry name" value="Integrase_catalytic"/>
</dbReference>
<evidence type="ECO:0000259" key="8">
    <source>
        <dbReference type="PROSITE" id="PS51900"/>
    </source>
</evidence>
<keyword evidence="4 6" id="KW-0238">DNA-binding</keyword>